<feature type="region of interest" description="Disordered" evidence="7">
    <location>
        <begin position="293"/>
        <end position="387"/>
    </location>
</feature>
<dbReference type="InterPro" id="IPR036638">
    <property type="entry name" value="HLH_DNA-bd_sf"/>
</dbReference>
<dbReference type="GO" id="GO:0006879">
    <property type="term" value="P:intracellular iron ion homeostasis"/>
    <property type="evidence" value="ECO:0007669"/>
    <property type="project" value="InterPro"/>
</dbReference>
<dbReference type="Gene3D" id="4.10.280.10">
    <property type="entry name" value="Helix-loop-helix DNA-binding domain"/>
    <property type="match status" value="1"/>
</dbReference>
<proteinExistence type="predicted"/>
<keyword evidence="5" id="KW-0539">Nucleus</keyword>
<keyword evidence="4" id="KW-0804">Transcription</keyword>
<feature type="region of interest" description="Disordered" evidence="7">
    <location>
        <begin position="58"/>
        <end position="127"/>
    </location>
</feature>
<name>A0A444WUL7_ARAHY</name>
<dbReference type="Pfam" id="PF23177">
    <property type="entry name" value="bHLH_IRO3"/>
    <property type="match status" value="1"/>
</dbReference>
<evidence type="ECO:0000256" key="4">
    <source>
        <dbReference type="ARBA" id="ARBA00023163"/>
    </source>
</evidence>
<comment type="caution">
    <text evidence="9">The sequence shown here is derived from an EMBL/GenBank/DDBJ whole genome shotgun (WGS) entry which is preliminary data.</text>
</comment>
<dbReference type="GO" id="GO:0005634">
    <property type="term" value="C:nucleus"/>
    <property type="evidence" value="ECO:0007669"/>
    <property type="project" value="UniProtKB-SubCell"/>
</dbReference>
<dbReference type="Gramene" id="arahy.Tifrunner.gnm2.ann2.Ah15g046600.1">
    <property type="protein sequence ID" value="arahy.Tifrunner.gnm2.ann2.Ah15g046600.1-CDS"/>
    <property type="gene ID" value="arahy.Tifrunner.gnm2.ann2.Ah15g046600"/>
</dbReference>
<evidence type="ECO:0000313" key="10">
    <source>
        <dbReference type="Proteomes" id="UP000289738"/>
    </source>
</evidence>
<evidence type="ECO:0000259" key="8">
    <source>
        <dbReference type="PROSITE" id="PS50888"/>
    </source>
</evidence>
<keyword evidence="2" id="KW-0805">Transcription regulation</keyword>
<keyword evidence="6" id="KW-0175">Coiled coil</keyword>
<dbReference type="GO" id="GO:0003700">
    <property type="term" value="F:DNA-binding transcription factor activity"/>
    <property type="evidence" value="ECO:0007669"/>
    <property type="project" value="InterPro"/>
</dbReference>
<dbReference type="GO" id="GO:0046983">
    <property type="term" value="F:protein dimerization activity"/>
    <property type="evidence" value="ECO:0007669"/>
    <property type="project" value="InterPro"/>
</dbReference>
<feature type="compositionally biased region" description="Polar residues" evidence="7">
    <location>
        <begin position="361"/>
        <end position="379"/>
    </location>
</feature>
<feature type="compositionally biased region" description="Basic and acidic residues" evidence="7">
    <location>
        <begin position="309"/>
        <end position="328"/>
    </location>
</feature>
<organism evidence="9 10">
    <name type="scientific">Arachis hypogaea</name>
    <name type="common">Peanut</name>
    <dbReference type="NCBI Taxonomy" id="3818"/>
    <lineage>
        <taxon>Eukaryota</taxon>
        <taxon>Viridiplantae</taxon>
        <taxon>Streptophyta</taxon>
        <taxon>Embryophyta</taxon>
        <taxon>Tracheophyta</taxon>
        <taxon>Spermatophyta</taxon>
        <taxon>Magnoliopsida</taxon>
        <taxon>eudicotyledons</taxon>
        <taxon>Gunneridae</taxon>
        <taxon>Pentapetalae</taxon>
        <taxon>rosids</taxon>
        <taxon>fabids</taxon>
        <taxon>Fabales</taxon>
        <taxon>Fabaceae</taxon>
        <taxon>Papilionoideae</taxon>
        <taxon>50 kb inversion clade</taxon>
        <taxon>dalbergioids sensu lato</taxon>
        <taxon>Dalbergieae</taxon>
        <taxon>Pterocarpus clade</taxon>
        <taxon>Arachis</taxon>
    </lineage>
</organism>
<dbReference type="SMR" id="A0A444WUL7"/>
<dbReference type="Gramene" id="arahy.Tifrunner.gnm2.ann2.Ah05g046600.1">
    <property type="protein sequence ID" value="arahy.Tifrunner.gnm2.ann2.Ah05g046600.1-CDS"/>
    <property type="gene ID" value="arahy.Tifrunner.gnm2.ann2.Ah05g046600"/>
</dbReference>
<dbReference type="SUPFAM" id="SSF47459">
    <property type="entry name" value="HLH, helix-loop-helix DNA-binding domain"/>
    <property type="match status" value="1"/>
</dbReference>
<sequence>MYIGVCDIMNMNALISKVARGWHKFDARVLFSLSLSPTAARFRFLRGITPPSFMDHWNFSKPPSLPQDSPSASPSPPPPPPPPPPPALPSNRSHREKGQAEPPQDPAVAARKVQKADREKLRRDRLNDHFHDLANTLDPDRPRNDKATILTDTIQMLKDLTAEVNRLKTEHKALSDESRELMQEKNELREEKASLKSDIENLNSQYQQRARMMFPWTAIDHSVVMAPPPYSYPVPIPIPPAPVPIHPTLQPFPYFGNQNPPHIPTPCSTYVPFSAPINAALDLPSAQYASASHVPAQKDCRSKSPPHRRITDADRCSETHDVATELELKMPGSSTQEESSSGGTKKVKHSGRKDRAVAEGSASSRYSTSHGLQDSSNSVGDIPKADS</sequence>
<dbReference type="PANTHER" id="PTHR47001:SF1">
    <property type="entry name" value="TRANSCRIPTION FACTOR BHLH11"/>
    <property type="match status" value="1"/>
</dbReference>
<feature type="domain" description="BHLH" evidence="8">
    <location>
        <begin position="110"/>
        <end position="160"/>
    </location>
</feature>
<feature type="compositionally biased region" description="Basic and acidic residues" evidence="7">
    <location>
        <begin position="114"/>
        <end position="127"/>
    </location>
</feature>
<accession>A0A444WUL7</accession>
<feature type="compositionally biased region" description="Low complexity" evidence="7">
    <location>
        <begin position="332"/>
        <end position="344"/>
    </location>
</feature>
<comment type="subcellular location">
    <subcellularLocation>
        <location evidence="1">Nucleus</location>
    </subcellularLocation>
</comment>
<evidence type="ECO:0000256" key="5">
    <source>
        <dbReference type="ARBA" id="ARBA00023242"/>
    </source>
</evidence>
<gene>
    <name evidence="9" type="ORF">Ahy_Scaffold1g107102</name>
</gene>
<evidence type="ECO:0000256" key="2">
    <source>
        <dbReference type="ARBA" id="ARBA00023015"/>
    </source>
</evidence>
<evidence type="ECO:0000256" key="1">
    <source>
        <dbReference type="ARBA" id="ARBA00004123"/>
    </source>
</evidence>
<keyword evidence="3" id="KW-0238">DNA-binding</keyword>
<feature type="coiled-coil region" evidence="6">
    <location>
        <begin position="150"/>
        <end position="205"/>
    </location>
</feature>
<reference evidence="9 10" key="1">
    <citation type="submission" date="2019-01" db="EMBL/GenBank/DDBJ databases">
        <title>Sequencing of cultivated peanut Arachis hypogaea provides insights into genome evolution and oil improvement.</title>
        <authorList>
            <person name="Chen X."/>
        </authorList>
    </citation>
    <scope>NUCLEOTIDE SEQUENCE [LARGE SCALE GENOMIC DNA]</scope>
    <source>
        <strain evidence="10">cv. Fuhuasheng</strain>
        <tissue evidence="9">Leaves</tissue>
    </source>
</reference>
<keyword evidence="10" id="KW-1185">Reference proteome</keyword>
<dbReference type="InterPro" id="IPR057075">
    <property type="entry name" value="bHLH_IRO3"/>
</dbReference>
<evidence type="ECO:0000313" key="9">
    <source>
        <dbReference type="EMBL" id="RYQ81099.1"/>
    </source>
</evidence>
<evidence type="ECO:0000256" key="7">
    <source>
        <dbReference type="SAM" id="MobiDB-lite"/>
    </source>
</evidence>
<evidence type="ECO:0000256" key="3">
    <source>
        <dbReference type="ARBA" id="ARBA00023125"/>
    </source>
</evidence>
<dbReference type="STRING" id="3818.A0A444WUL7"/>
<dbReference type="PANTHER" id="PTHR47001">
    <property type="entry name" value="TRANSCRIPTION FACTOR BHLH121"/>
    <property type="match status" value="1"/>
</dbReference>
<dbReference type="EMBL" id="SDMP01000021">
    <property type="protein sequence ID" value="RYQ81099.1"/>
    <property type="molecule type" value="Genomic_DNA"/>
</dbReference>
<dbReference type="InterPro" id="IPR011598">
    <property type="entry name" value="bHLH_dom"/>
</dbReference>
<evidence type="ECO:0000256" key="6">
    <source>
        <dbReference type="SAM" id="Coils"/>
    </source>
</evidence>
<dbReference type="AlphaFoldDB" id="A0A444WUL7"/>
<dbReference type="InterPro" id="IPR044579">
    <property type="entry name" value="bHLH11/121"/>
</dbReference>
<dbReference type="PROSITE" id="PS50888">
    <property type="entry name" value="BHLH"/>
    <property type="match status" value="1"/>
</dbReference>
<dbReference type="Proteomes" id="UP000289738">
    <property type="component" value="Unassembled WGS sequence"/>
</dbReference>
<dbReference type="CDD" id="cd11446">
    <property type="entry name" value="bHLH_AtILR3_like"/>
    <property type="match status" value="1"/>
</dbReference>
<dbReference type="SUPFAM" id="SSF101447">
    <property type="entry name" value="Formin homology 2 domain (FH2 domain)"/>
    <property type="match status" value="1"/>
</dbReference>
<dbReference type="SMART" id="SM00353">
    <property type="entry name" value="HLH"/>
    <property type="match status" value="1"/>
</dbReference>
<dbReference type="GO" id="GO:0003677">
    <property type="term" value="F:DNA binding"/>
    <property type="evidence" value="ECO:0007669"/>
    <property type="project" value="UniProtKB-KW"/>
</dbReference>
<feature type="compositionally biased region" description="Pro residues" evidence="7">
    <location>
        <begin position="73"/>
        <end position="88"/>
    </location>
</feature>
<protein>
    <recommendedName>
        <fullName evidence="8">BHLH domain-containing protein</fullName>
    </recommendedName>
</protein>